<dbReference type="PANTHER" id="PTHR12891">
    <property type="entry name" value="DNA REPAIR/TRANSCRIPTION PROTEIN MET18/MMS19"/>
    <property type="match status" value="1"/>
</dbReference>
<sequence length="992" mass="111425">MSVKELIERCVDHLQSNDNESTVLEDFNSFQELSNGLHKSDVNLLQIVECLEPQLTDVNVKNRVSGVCLFAQLLHRISQNQLNLEELSFLITFCADRLKDQHLVIPYVIRSLVTLTSYSLIPKGCSTILFKALFQDIQTQTFGQSTRQGIYIILSNLVYKCLDELQEVAADFILGFIQAMDGEKDPRSLMILFKTIPFILKTFRIGHLAEEFFEVISCYFPIDFSPPSNNPHGVTKEDLILTLRNCLAATPVFGPFCLPLLIEKLDSSIIDAKIDALQTLNTCCETYDIIEIRKYFTSIWSSIRREIFLGANENVETEALAALTALIKSSTKSVMKADGMSILDEFLEEICSECQKYLCEPELKLMHPSARILQAAAHSSDLACQKVLLMVIPLLMQQYNLRAQLNKRKIILDILNAFLIVCRIRRVSQNSQVSTEIASVVNLYMTLLSSDEEIFCESAIIGFDIMLQVPDLLSSAACNLLIKHFLAIALTHPSKNIRNRNSLTLRTVATLHTDKAESQILPKLFAEIATDNCESTYHNALAAVTAISVHDSVARNIIPVLIKHLNSLLDCNENQLIVDRLPHAVSCLNEVIKNKPKHNETSYLCDLIIVPLINKEMIKKLSAFKEHNVISQLSSVFGEITKDLPISKTRDLLENILFPVLFSYLNSESHATIQMINSMICSAPSEAFGQDIKKVILQLDKLINDSSNETVLFLVQMIASIVNKCQEGLCLDDILNILMESINSLLVREGNCESKGLVMLTWLTKALVLRGHPSMEKWISRYIQLLSEDRLGQEAANGFEVITSSDAVLTVERHAIVRIMYRQRFYQTTISKLMNAFNATETNEIKSNHLIAILHQLQHLPQQVLFEEINSLIPLLSKGLISYENINLLLTTLTTLKNLINTFPLSLTTHITTLIPHFLRIAQNGSTLKIRMAALHCLNASCEQPTYIILPLKSDVVKGLTQCLGDKKRLVRQVAVITRGNWFLVGAPGGSK</sequence>
<feature type="domain" description="MMS19 N-terminal" evidence="7">
    <location>
        <begin position="48"/>
        <end position="308"/>
    </location>
</feature>
<dbReference type="Pfam" id="PF12460">
    <property type="entry name" value="MMS19_C"/>
    <property type="match status" value="1"/>
</dbReference>
<dbReference type="GO" id="GO:0097361">
    <property type="term" value="C:cytosolic [4Fe-4S] assembly targeting complex"/>
    <property type="evidence" value="ECO:0007669"/>
    <property type="project" value="UniProtKB-UniRule"/>
</dbReference>
<dbReference type="Proteomes" id="UP000014500">
    <property type="component" value="Unassembled WGS sequence"/>
</dbReference>
<dbReference type="InterPro" id="IPR039920">
    <property type="entry name" value="MMS19"/>
</dbReference>
<keyword evidence="9" id="KW-1185">Reference proteome</keyword>
<comment type="similarity">
    <text evidence="2 5">Belongs to the MET18/MMS19 family.</text>
</comment>
<dbReference type="InterPro" id="IPR024687">
    <property type="entry name" value="MMS19_C"/>
</dbReference>
<dbReference type="GO" id="GO:0051604">
    <property type="term" value="P:protein maturation"/>
    <property type="evidence" value="ECO:0007669"/>
    <property type="project" value="UniProtKB-UniRule"/>
</dbReference>
<evidence type="ECO:0000313" key="8">
    <source>
        <dbReference type="EnsemblMetazoa" id="SMAR013196-PA"/>
    </source>
</evidence>
<keyword evidence="5" id="KW-0963">Cytoplasm</keyword>
<dbReference type="InterPro" id="IPR011989">
    <property type="entry name" value="ARM-like"/>
</dbReference>
<evidence type="ECO:0000259" key="7">
    <source>
        <dbReference type="Pfam" id="PF14500"/>
    </source>
</evidence>
<dbReference type="HOGENOM" id="CLU_005943_1_0_1"/>
<dbReference type="STRING" id="126957.T1JH66"/>
<comment type="function">
    <text evidence="5">Key component of the cytosolic iron-sulfur protein assembly (CIA) complex, a multiprotein complex that mediates the incorporation of iron-sulfur cluster into apoproteins specifically involved in DNA metabolism and genomic integrity. In the CIA complex, MMS19 acts as an adapter between early-acting CIA components and a subset of cellular target iron-sulfur proteins.</text>
</comment>
<organism evidence="8 9">
    <name type="scientific">Strigamia maritima</name>
    <name type="common">European centipede</name>
    <name type="synonym">Geophilus maritimus</name>
    <dbReference type="NCBI Taxonomy" id="126957"/>
    <lineage>
        <taxon>Eukaryota</taxon>
        <taxon>Metazoa</taxon>
        <taxon>Ecdysozoa</taxon>
        <taxon>Arthropoda</taxon>
        <taxon>Myriapoda</taxon>
        <taxon>Chilopoda</taxon>
        <taxon>Pleurostigmophora</taxon>
        <taxon>Geophilomorpha</taxon>
        <taxon>Linotaeniidae</taxon>
        <taxon>Strigamia</taxon>
    </lineage>
</organism>
<keyword evidence="5" id="KW-0234">DNA repair</keyword>
<comment type="subcellular location">
    <subcellularLocation>
        <location evidence="5">Cytoplasm</location>
        <location evidence="5">Cytoskeleton</location>
        <location evidence="5">Spindle</location>
    </subcellularLocation>
    <subcellularLocation>
        <location evidence="1 5">Nucleus</location>
    </subcellularLocation>
</comment>
<keyword evidence="5" id="KW-0206">Cytoskeleton</keyword>
<dbReference type="InterPro" id="IPR029240">
    <property type="entry name" value="MMS19_N"/>
</dbReference>
<evidence type="ECO:0000259" key="6">
    <source>
        <dbReference type="Pfam" id="PF12460"/>
    </source>
</evidence>
<proteinExistence type="inferred from homology"/>
<feature type="domain" description="MMS19 C-terminal" evidence="6">
    <location>
        <begin position="541"/>
        <end position="939"/>
    </location>
</feature>
<dbReference type="eggNOG" id="KOG1967">
    <property type="taxonomic scope" value="Eukaryota"/>
</dbReference>
<dbReference type="PANTHER" id="PTHR12891:SF0">
    <property type="entry name" value="MMS19 NUCLEOTIDE EXCISION REPAIR PROTEIN HOMOLOG"/>
    <property type="match status" value="1"/>
</dbReference>
<dbReference type="GO" id="GO:0006281">
    <property type="term" value="P:DNA repair"/>
    <property type="evidence" value="ECO:0007669"/>
    <property type="project" value="UniProtKB-UniRule"/>
</dbReference>
<keyword evidence="5" id="KW-0227">DNA damage</keyword>
<evidence type="ECO:0000256" key="2">
    <source>
        <dbReference type="ARBA" id="ARBA00009340"/>
    </source>
</evidence>
<accession>T1JH66</accession>
<reference evidence="9" key="1">
    <citation type="submission" date="2011-05" db="EMBL/GenBank/DDBJ databases">
        <authorList>
            <person name="Richards S.R."/>
            <person name="Qu J."/>
            <person name="Jiang H."/>
            <person name="Jhangiani S.N."/>
            <person name="Agravi P."/>
            <person name="Goodspeed R."/>
            <person name="Gross S."/>
            <person name="Mandapat C."/>
            <person name="Jackson L."/>
            <person name="Mathew T."/>
            <person name="Pu L."/>
            <person name="Thornton R."/>
            <person name="Saada N."/>
            <person name="Wilczek-Boney K.B."/>
            <person name="Lee S."/>
            <person name="Kovar C."/>
            <person name="Wu Y."/>
            <person name="Scherer S.E."/>
            <person name="Worley K.C."/>
            <person name="Muzny D.M."/>
            <person name="Gibbs R."/>
        </authorList>
    </citation>
    <scope>NUCLEOTIDE SEQUENCE</scope>
    <source>
        <strain evidence="9">Brora</strain>
    </source>
</reference>
<dbReference type="Gene3D" id="1.25.10.10">
    <property type="entry name" value="Leucine-rich Repeat Variant"/>
    <property type="match status" value="2"/>
</dbReference>
<dbReference type="SUPFAM" id="SSF48371">
    <property type="entry name" value="ARM repeat"/>
    <property type="match status" value="2"/>
</dbReference>
<keyword evidence="4 5" id="KW-0539">Nucleus</keyword>
<evidence type="ECO:0000256" key="1">
    <source>
        <dbReference type="ARBA" id="ARBA00004123"/>
    </source>
</evidence>
<evidence type="ECO:0000256" key="5">
    <source>
        <dbReference type="RuleBase" id="RU367072"/>
    </source>
</evidence>
<keyword evidence="3" id="KW-0677">Repeat</keyword>
<evidence type="ECO:0000256" key="4">
    <source>
        <dbReference type="ARBA" id="ARBA00023242"/>
    </source>
</evidence>
<reference evidence="8" key="2">
    <citation type="submission" date="2015-02" db="UniProtKB">
        <authorList>
            <consortium name="EnsemblMetazoa"/>
        </authorList>
    </citation>
    <scope>IDENTIFICATION</scope>
</reference>
<dbReference type="OMA" id="FSFMPEF"/>
<dbReference type="AlphaFoldDB" id="T1JH66"/>
<dbReference type="PhylomeDB" id="T1JH66"/>
<dbReference type="GO" id="GO:0016226">
    <property type="term" value="P:iron-sulfur cluster assembly"/>
    <property type="evidence" value="ECO:0007669"/>
    <property type="project" value="UniProtKB-UniRule"/>
</dbReference>
<dbReference type="EnsemblMetazoa" id="SMAR013196-RA">
    <property type="protein sequence ID" value="SMAR013196-PA"/>
    <property type="gene ID" value="SMAR013196"/>
</dbReference>
<dbReference type="GO" id="GO:0005819">
    <property type="term" value="C:spindle"/>
    <property type="evidence" value="ECO:0007669"/>
    <property type="project" value="UniProtKB-SubCell"/>
</dbReference>
<name>T1JH66_STRMM</name>
<dbReference type="EMBL" id="JH432222">
    <property type="status" value="NOT_ANNOTATED_CDS"/>
    <property type="molecule type" value="Genomic_DNA"/>
</dbReference>
<dbReference type="GO" id="GO:0005634">
    <property type="term" value="C:nucleus"/>
    <property type="evidence" value="ECO:0007669"/>
    <property type="project" value="UniProtKB-SubCell"/>
</dbReference>
<dbReference type="Pfam" id="PF14500">
    <property type="entry name" value="MMS19_N"/>
    <property type="match status" value="1"/>
</dbReference>
<evidence type="ECO:0000313" key="9">
    <source>
        <dbReference type="Proteomes" id="UP000014500"/>
    </source>
</evidence>
<protein>
    <recommendedName>
        <fullName evidence="5">MMS19 nucleotide excision repair protein</fullName>
    </recommendedName>
</protein>
<comment type="subunit">
    <text evidence="5">Component of the CIA complex.</text>
</comment>
<evidence type="ECO:0000256" key="3">
    <source>
        <dbReference type="ARBA" id="ARBA00022737"/>
    </source>
</evidence>
<dbReference type="InterPro" id="IPR016024">
    <property type="entry name" value="ARM-type_fold"/>
</dbReference>